<evidence type="ECO:0000313" key="1">
    <source>
        <dbReference type="EMBL" id="CAE0018432.1"/>
    </source>
</evidence>
<gene>
    <name evidence="1" type="ORF">CLAU1311_LOCUS4111</name>
</gene>
<reference evidence="1" key="1">
    <citation type="submission" date="2021-01" db="EMBL/GenBank/DDBJ databases">
        <authorList>
            <person name="Corre E."/>
            <person name="Pelletier E."/>
            <person name="Niang G."/>
            <person name="Scheremetjew M."/>
            <person name="Finn R."/>
            <person name="Kale V."/>
            <person name="Holt S."/>
            <person name="Cochrane G."/>
            <person name="Meng A."/>
            <person name="Brown T."/>
            <person name="Cohen L."/>
        </authorList>
    </citation>
    <scope>NUCLEOTIDE SEQUENCE</scope>
    <source>
        <strain evidence="1">RCC856</strain>
    </source>
</reference>
<proteinExistence type="predicted"/>
<protein>
    <recommendedName>
        <fullName evidence="2">Vacuole membrane protein 1</fullName>
    </recommendedName>
</protein>
<sequence>MGNATLEALSKKFTPRKFQRIRKISMDLEEERRKLSILRKPLQTLYYFNLMVWKLILSGIRTTYNRSAVRRSAILSLAVYFGLKVMDGADALESSICFVCWWAGLGILSSIGLGTGMHSGLLFLWPHVFRVVTAAEKCGNTRFEAYSDMWGTRGAGAFQCTLENNSSGGGGGGGGAKSADDTGVFELWKKVSVECFLWGLGTAVGEIPPYALCYSASAVGKKNKDFEEAFETGKDKDKSAISRYMASWLEWMLELVKRHGLIAVVMLSAWPNAAFDMCGMACGHFLMPFWTFFIGLVLGKAFIKVNIQCLVFLTLFKESSRKALLDFLRTHLVVRVPLLADGETRLGDMLSSMIVKNIEQITADGKGVREGNADGSWSMPSPLNLAMLTLVAIFVVSCIEQLARVAKQEEDEAILNESIKKIEKVQ</sequence>
<name>A0A7S2Z2K7_9CHLO</name>
<dbReference type="AlphaFoldDB" id="A0A7S2Z2K7"/>
<organism evidence="1">
    <name type="scientific">Chloropicon laureae</name>
    <dbReference type="NCBI Taxonomy" id="464258"/>
    <lineage>
        <taxon>Eukaryota</taxon>
        <taxon>Viridiplantae</taxon>
        <taxon>Chlorophyta</taxon>
        <taxon>Chloropicophyceae</taxon>
        <taxon>Chloropicales</taxon>
        <taxon>Chloropicaceae</taxon>
        <taxon>Chloropicon</taxon>
    </lineage>
</organism>
<dbReference type="EMBL" id="HBHU01006337">
    <property type="protein sequence ID" value="CAE0018432.1"/>
    <property type="molecule type" value="Transcribed_RNA"/>
</dbReference>
<evidence type="ECO:0008006" key="2">
    <source>
        <dbReference type="Google" id="ProtNLM"/>
    </source>
</evidence>
<accession>A0A7S2Z2K7</accession>